<gene>
    <name evidence="1" type="ORF">PGLA1383_LOCUS8092</name>
</gene>
<organism evidence="1 2">
    <name type="scientific">Polarella glacialis</name>
    <name type="common">Dinoflagellate</name>
    <dbReference type="NCBI Taxonomy" id="89957"/>
    <lineage>
        <taxon>Eukaryota</taxon>
        <taxon>Sar</taxon>
        <taxon>Alveolata</taxon>
        <taxon>Dinophyceae</taxon>
        <taxon>Suessiales</taxon>
        <taxon>Suessiaceae</taxon>
        <taxon>Polarella</taxon>
    </lineage>
</organism>
<accession>A0A813DN59</accession>
<dbReference type="Proteomes" id="UP000654075">
    <property type="component" value="Unassembled WGS sequence"/>
</dbReference>
<dbReference type="OrthoDB" id="446947at2759"/>
<dbReference type="EMBL" id="CAJNNV010003618">
    <property type="protein sequence ID" value="CAE8589324.1"/>
    <property type="molecule type" value="Genomic_DNA"/>
</dbReference>
<sequence length="473" mass="52320">MLSALAMLRNDDVIVKLAEQLLRSPLPVEEYSSSDISRMMWGTAKITAGKAQPICAAGFHLWGNAFSQRIRRNAGDIDTWDVAQVAWSCAKCSFHHPNLFRALAGHLETRGRDLPTPTCIQAVSMIAWSFAKLGECHPMAFGQLAQGVLPMARHFDDQQVSNTVWAFAKLKLTEERLFTALMGRADETMYNMGLRYHEKKSQVTKLIQWCQIYMAYKYCCTACPATVASLSRRLASDLQKIDSRALQDGLSEGSGVESVANLAQLDAMIAEMEDFLWMPVDSLEALNLANGIPEEIAAGNADGAQMVFERLPRAKAEEQVVLISLKFRRTPESWRKALLDGEELRPCIEALRAVGLDATLMSGAKLFVRPEHYEPVLKNIEQQGFRLYASHVLVAAEFFQSVVAALMAVPSTSQVGKPSRTRLAVDLNEDSDVSTTVATLSNFLQNHVQHTFIHFSFPSSMCSGAGKRAAKSQ</sequence>
<dbReference type="GO" id="GO:0044528">
    <property type="term" value="P:regulation of mitochondrial mRNA stability"/>
    <property type="evidence" value="ECO:0007669"/>
    <property type="project" value="TreeGrafter"/>
</dbReference>
<proteinExistence type="predicted"/>
<dbReference type="GO" id="GO:0003723">
    <property type="term" value="F:RNA binding"/>
    <property type="evidence" value="ECO:0007669"/>
    <property type="project" value="TreeGrafter"/>
</dbReference>
<dbReference type="GO" id="GO:0035770">
    <property type="term" value="C:ribonucleoprotein granule"/>
    <property type="evidence" value="ECO:0007669"/>
    <property type="project" value="TreeGrafter"/>
</dbReference>
<keyword evidence="2" id="KW-1185">Reference proteome</keyword>
<evidence type="ECO:0000313" key="2">
    <source>
        <dbReference type="Proteomes" id="UP000654075"/>
    </source>
</evidence>
<comment type="caution">
    <text evidence="1">The sequence shown here is derived from an EMBL/GenBank/DDBJ whole genome shotgun (WGS) entry which is preliminary data.</text>
</comment>
<dbReference type="AlphaFoldDB" id="A0A813DN59"/>
<dbReference type="PANTHER" id="PTHR21228">
    <property type="entry name" value="FAST LEU-RICH DOMAIN-CONTAINING"/>
    <property type="match status" value="1"/>
</dbReference>
<protein>
    <submittedName>
        <fullName evidence="1">Uncharacterized protein</fullName>
    </submittedName>
</protein>
<dbReference type="PANTHER" id="PTHR21228:SF40">
    <property type="entry name" value="LD45607P"/>
    <property type="match status" value="1"/>
</dbReference>
<evidence type="ECO:0000313" key="1">
    <source>
        <dbReference type="EMBL" id="CAE8589324.1"/>
    </source>
</evidence>
<name>A0A813DN59_POLGL</name>
<reference evidence="1" key="1">
    <citation type="submission" date="2021-02" db="EMBL/GenBank/DDBJ databases">
        <authorList>
            <person name="Dougan E. K."/>
            <person name="Rhodes N."/>
            <person name="Thang M."/>
            <person name="Chan C."/>
        </authorList>
    </citation>
    <scope>NUCLEOTIDE SEQUENCE</scope>
</reference>
<dbReference type="InterPro" id="IPR050870">
    <property type="entry name" value="FAST_kinase"/>
</dbReference>
<dbReference type="GO" id="GO:0005759">
    <property type="term" value="C:mitochondrial matrix"/>
    <property type="evidence" value="ECO:0007669"/>
    <property type="project" value="TreeGrafter"/>
</dbReference>
<dbReference type="GO" id="GO:0000963">
    <property type="term" value="P:mitochondrial RNA processing"/>
    <property type="evidence" value="ECO:0007669"/>
    <property type="project" value="TreeGrafter"/>
</dbReference>